<dbReference type="EMBL" id="FRAN01000001">
    <property type="protein sequence ID" value="SHK26810.1"/>
    <property type="molecule type" value="Genomic_DNA"/>
</dbReference>
<dbReference type="OrthoDB" id="200322at2157"/>
<evidence type="ECO:0000313" key="3">
    <source>
        <dbReference type="EMBL" id="EFW90940.1"/>
    </source>
</evidence>
<dbReference type="GO" id="GO:0046872">
    <property type="term" value="F:metal ion binding"/>
    <property type="evidence" value="ECO:0007669"/>
    <property type="project" value="UniProtKB-KW"/>
</dbReference>
<evidence type="ECO:0000313" key="6">
    <source>
        <dbReference type="Proteomes" id="UP000184203"/>
    </source>
</evidence>
<dbReference type="eggNOG" id="ENOG502N5SY">
    <property type="taxonomic scope" value="Archaea"/>
</dbReference>
<keyword evidence="1" id="KW-0479">Metal-binding</keyword>
<name>E7QXD7_HALPU</name>
<dbReference type="InterPro" id="IPR014710">
    <property type="entry name" value="RmlC-like_jellyroll"/>
</dbReference>
<feature type="domain" description="Cupin type-2" evidence="2">
    <location>
        <begin position="59"/>
        <end position="125"/>
    </location>
</feature>
<dbReference type="Gene3D" id="2.60.120.10">
    <property type="entry name" value="Jelly Rolls"/>
    <property type="match status" value="1"/>
</dbReference>
<accession>E7QXD7</accession>
<reference evidence="3 5" key="1">
    <citation type="journal article" date="2014" name="ISME J.">
        <title>Trehalose/2-sulfotrehalose biosynthesis and glycine-betaine uptake are widely spread mechanisms for osmoadaptation in the Halobacteriales.</title>
        <authorList>
            <person name="Youssef N.H."/>
            <person name="Savage-Ashlock K.N."/>
            <person name="McCully A.L."/>
            <person name="Luedtke B."/>
            <person name="Shaw E.I."/>
            <person name="Hoff W.D."/>
            <person name="Elshahed M.S."/>
        </authorList>
    </citation>
    <scope>NUCLEOTIDE SEQUENCE [LARGE SCALE GENOMIC DNA]</scope>
    <source>
        <strain evidence="3 5">DX253</strain>
    </source>
</reference>
<dbReference type="STRING" id="797209.GCA_000376445_02965"/>
<dbReference type="Proteomes" id="UP000003751">
    <property type="component" value="Unassembled WGS sequence"/>
</dbReference>
<dbReference type="InterPro" id="IPR051610">
    <property type="entry name" value="GPI/OXD"/>
</dbReference>
<dbReference type="SUPFAM" id="SSF51182">
    <property type="entry name" value="RmlC-like cupins"/>
    <property type="match status" value="1"/>
</dbReference>
<protein>
    <submittedName>
        <fullName evidence="4">Cupin domain-containing protein</fullName>
    </submittedName>
</protein>
<reference evidence="4" key="3">
    <citation type="submission" date="2016-11" db="EMBL/GenBank/DDBJ databases">
        <authorList>
            <person name="Jaros S."/>
            <person name="Januszkiewicz K."/>
            <person name="Wedrychowicz H."/>
        </authorList>
    </citation>
    <scope>NUCLEOTIDE SEQUENCE [LARGE SCALE GENOMIC DNA]</scope>
    <source>
        <strain evidence="4">DX253</strain>
    </source>
</reference>
<proteinExistence type="predicted"/>
<dbReference type="Pfam" id="PF07883">
    <property type="entry name" value="Cupin_2"/>
    <property type="match status" value="1"/>
</dbReference>
<sequence>MAVQSRDEDLQPVRLYQFEGTDVWQEGDDHARLRGYFPLSPGTPQASGVSGEDLMVVCIELEPGNYLPTHRDSNEELLHVTAGTVEATVGSATTELSAGEIALVPVEAPHSIRNIGDETAHILGIFPNDELTATFEKPMEPFGTAVITIGPDADSE</sequence>
<dbReference type="RefSeq" id="WP_007981957.1">
    <property type="nucleotide sequence ID" value="NZ_AEMG01000019.1"/>
</dbReference>
<dbReference type="EMBL" id="AEMG01000019">
    <property type="protein sequence ID" value="EFW90940.1"/>
    <property type="molecule type" value="Genomic_DNA"/>
</dbReference>
<dbReference type="InterPro" id="IPR013096">
    <property type="entry name" value="Cupin_2"/>
</dbReference>
<dbReference type="PATRIC" id="fig|797209.4.peg.3403"/>
<dbReference type="PANTHER" id="PTHR35848:SF6">
    <property type="entry name" value="CUPIN TYPE-2 DOMAIN-CONTAINING PROTEIN"/>
    <property type="match status" value="1"/>
</dbReference>
<dbReference type="Proteomes" id="UP000184203">
    <property type="component" value="Unassembled WGS sequence"/>
</dbReference>
<evidence type="ECO:0000313" key="5">
    <source>
        <dbReference type="Proteomes" id="UP000003751"/>
    </source>
</evidence>
<evidence type="ECO:0000313" key="4">
    <source>
        <dbReference type="EMBL" id="SHK26810.1"/>
    </source>
</evidence>
<evidence type="ECO:0000256" key="1">
    <source>
        <dbReference type="ARBA" id="ARBA00022723"/>
    </source>
</evidence>
<dbReference type="PANTHER" id="PTHR35848">
    <property type="entry name" value="OXALATE-BINDING PROTEIN"/>
    <property type="match status" value="1"/>
</dbReference>
<organism evidence="3 5">
    <name type="scientific">Haladaptatus paucihalophilus DX253</name>
    <dbReference type="NCBI Taxonomy" id="797209"/>
    <lineage>
        <taxon>Archaea</taxon>
        <taxon>Methanobacteriati</taxon>
        <taxon>Methanobacteriota</taxon>
        <taxon>Stenosarchaea group</taxon>
        <taxon>Halobacteria</taxon>
        <taxon>Halobacteriales</taxon>
        <taxon>Haladaptataceae</taxon>
        <taxon>Haladaptatus</taxon>
    </lineage>
</organism>
<dbReference type="InterPro" id="IPR011051">
    <property type="entry name" value="RmlC_Cupin_sf"/>
</dbReference>
<gene>
    <name evidence="4" type="ORF">SAMN05444342_1155</name>
    <name evidence="3" type="ORF">ZOD2009_17378</name>
</gene>
<dbReference type="AlphaFoldDB" id="E7QXD7"/>
<evidence type="ECO:0000259" key="2">
    <source>
        <dbReference type="Pfam" id="PF07883"/>
    </source>
</evidence>
<keyword evidence="6" id="KW-1185">Reference proteome</keyword>
<reference evidence="6" key="2">
    <citation type="submission" date="2016-11" db="EMBL/GenBank/DDBJ databases">
        <authorList>
            <person name="Varghese N."/>
            <person name="Submissions S."/>
        </authorList>
    </citation>
    <scope>NUCLEOTIDE SEQUENCE [LARGE SCALE GENOMIC DNA]</scope>
    <source>
        <strain evidence="6">DX253</strain>
    </source>
</reference>